<feature type="domain" description="DUF7344" evidence="1">
    <location>
        <begin position="32"/>
        <end position="96"/>
    </location>
</feature>
<organism evidence="2 3">
    <name type="scientific">Natronolimnohabitans innermongolicus JCM 12255</name>
    <dbReference type="NCBI Taxonomy" id="1227499"/>
    <lineage>
        <taxon>Archaea</taxon>
        <taxon>Methanobacteriati</taxon>
        <taxon>Methanobacteriota</taxon>
        <taxon>Stenosarchaea group</taxon>
        <taxon>Halobacteria</taxon>
        <taxon>Halobacteriales</taxon>
        <taxon>Natrialbaceae</taxon>
        <taxon>Natronolimnohabitans</taxon>
    </lineage>
</organism>
<dbReference type="eggNOG" id="arCOG03828">
    <property type="taxonomic scope" value="Archaea"/>
</dbReference>
<name>L9WWY7_9EURY</name>
<dbReference type="OrthoDB" id="205827at2157"/>
<dbReference type="EMBL" id="AOHZ01000061">
    <property type="protein sequence ID" value="ELY53984.1"/>
    <property type="molecule type" value="Genomic_DNA"/>
</dbReference>
<reference evidence="2 3" key="1">
    <citation type="journal article" date="2014" name="PLoS Genet.">
        <title>Phylogenetically driven sequencing of extremely halophilic archaea reveals strategies for static and dynamic osmo-response.</title>
        <authorList>
            <person name="Becker E.A."/>
            <person name="Seitzer P.M."/>
            <person name="Tritt A."/>
            <person name="Larsen D."/>
            <person name="Krusor M."/>
            <person name="Yao A.I."/>
            <person name="Wu D."/>
            <person name="Madern D."/>
            <person name="Eisen J.A."/>
            <person name="Darling A.E."/>
            <person name="Facciotti M.T."/>
        </authorList>
    </citation>
    <scope>NUCLEOTIDE SEQUENCE [LARGE SCALE GENOMIC DNA]</scope>
    <source>
        <strain evidence="2 3">JCM 12255</strain>
    </source>
</reference>
<keyword evidence="3" id="KW-1185">Reference proteome</keyword>
<dbReference type="InterPro" id="IPR036388">
    <property type="entry name" value="WH-like_DNA-bd_sf"/>
</dbReference>
<accession>L9WWY7</accession>
<dbReference type="InterPro" id="IPR055768">
    <property type="entry name" value="DUF7344"/>
</dbReference>
<comment type="caution">
    <text evidence="2">The sequence shown here is derived from an EMBL/GenBank/DDBJ whole genome shotgun (WGS) entry which is preliminary data.</text>
</comment>
<sequence length="127" mass="14456">MKPDAGSNVDQFALNAGTDASTDLPLELEDFFQLLADEQTRYILYLLTERGGTVPISELEDRFDDEQAAIRLHHEKLPRLADYRLVDFDHEAGAVTPTRRCDELRTVLESVREFDGDADDFVAQIQR</sequence>
<proteinExistence type="predicted"/>
<dbReference type="SUPFAM" id="SSF46785">
    <property type="entry name" value="Winged helix' DNA-binding domain"/>
    <property type="match status" value="1"/>
</dbReference>
<dbReference type="AlphaFoldDB" id="L9WWY7"/>
<gene>
    <name evidence="2" type="ORF">C493_13078</name>
</gene>
<dbReference type="Gene3D" id="1.10.10.10">
    <property type="entry name" value="Winged helix-like DNA-binding domain superfamily/Winged helix DNA-binding domain"/>
    <property type="match status" value="1"/>
</dbReference>
<dbReference type="RefSeq" id="WP_007259889.1">
    <property type="nucleotide sequence ID" value="NZ_AOHZ01000061.1"/>
</dbReference>
<dbReference type="Pfam" id="PF24035">
    <property type="entry name" value="DUF7344"/>
    <property type="match status" value="1"/>
</dbReference>
<evidence type="ECO:0000313" key="2">
    <source>
        <dbReference type="EMBL" id="ELY53984.1"/>
    </source>
</evidence>
<evidence type="ECO:0000313" key="3">
    <source>
        <dbReference type="Proteomes" id="UP000011602"/>
    </source>
</evidence>
<protein>
    <recommendedName>
        <fullName evidence="1">DUF7344 domain-containing protein</fullName>
    </recommendedName>
</protein>
<dbReference type="InterPro" id="IPR036390">
    <property type="entry name" value="WH_DNA-bd_sf"/>
</dbReference>
<dbReference type="Proteomes" id="UP000011602">
    <property type="component" value="Unassembled WGS sequence"/>
</dbReference>
<evidence type="ECO:0000259" key="1">
    <source>
        <dbReference type="Pfam" id="PF24035"/>
    </source>
</evidence>